<keyword evidence="3" id="KW-0479">Metal-binding</keyword>
<dbReference type="GO" id="GO:0048580">
    <property type="term" value="P:regulation of post-embryonic development"/>
    <property type="evidence" value="ECO:0007669"/>
    <property type="project" value="UniProtKB-ARBA"/>
</dbReference>
<dbReference type="EMBL" id="KN413239">
    <property type="protein sequence ID" value="KHG19495.1"/>
    <property type="molecule type" value="Genomic_DNA"/>
</dbReference>
<evidence type="ECO:0000259" key="20">
    <source>
        <dbReference type="PROSITE" id="PS51184"/>
    </source>
</evidence>
<dbReference type="PROSITE" id="PS51183">
    <property type="entry name" value="JMJN"/>
    <property type="match status" value="1"/>
</dbReference>
<feature type="compositionally biased region" description="Basic residues" evidence="17">
    <location>
        <begin position="1277"/>
        <end position="1286"/>
    </location>
</feature>
<feature type="domain" description="C2H2-type" evidence="18">
    <location>
        <begin position="1573"/>
        <end position="1604"/>
    </location>
</feature>
<feature type="compositionally biased region" description="Acidic residues" evidence="17">
    <location>
        <begin position="1357"/>
        <end position="1367"/>
    </location>
</feature>
<keyword evidence="21" id="KW-0489">Methyltransferase</keyword>
<dbReference type="GO" id="GO:0006355">
    <property type="term" value="P:regulation of DNA-templated transcription"/>
    <property type="evidence" value="ECO:0007669"/>
    <property type="project" value="UniProtKB-ARBA"/>
</dbReference>
<feature type="domain" description="JmjC" evidence="20">
    <location>
        <begin position="199"/>
        <end position="368"/>
    </location>
</feature>
<keyword evidence="11" id="KW-0805">Transcription regulation</keyword>
<evidence type="ECO:0000256" key="12">
    <source>
        <dbReference type="ARBA" id="ARBA00023163"/>
    </source>
</evidence>
<comment type="similarity">
    <text evidence="2">Belongs to the JHDM3 histone demethylase family.</text>
</comment>
<evidence type="ECO:0000256" key="17">
    <source>
        <dbReference type="SAM" id="MobiDB-lite"/>
    </source>
</evidence>
<comment type="catalytic activity">
    <reaction evidence="14">
        <text>N(6),N(6)-dimethyl-L-lysyl(27)-[histone H3] + 2-oxoglutarate + O2 = N(6)-methyl-L-lysyl(27)-[histone H3] + formaldehyde + succinate + CO2</text>
        <dbReference type="Rhea" id="RHEA:60232"/>
        <dbReference type="Rhea" id="RHEA-COMP:15539"/>
        <dbReference type="Rhea" id="RHEA-COMP:15544"/>
        <dbReference type="ChEBI" id="CHEBI:15379"/>
        <dbReference type="ChEBI" id="CHEBI:16526"/>
        <dbReference type="ChEBI" id="CHEBI:16810"/>
        <dbReference type="ChEBI" id="CHEBI:16842"/>
        <dbReference type="ChEBI" id="CHEBI:30031"/>
        <dbReference type="ChEBI" id="CHEBI:61929"/>
        <dbReference type="ChEBI" id="CHEBI:61976"/>
    </reaction>
    <physiologicalReaction direction="left-to-right" evidence="14">
        <dbReference type="Rhea" id="RHEA:60233"/>
    </physiologicalReaction>
</comment>
<evidence type="ECO:0000256" key="15">
    <source>
        <dbReference type="ARBA" id="ARBA00051751"/>
    </source>
</evidence>
<feature type="compositionally biased region" description="Acidic residues" evidence="17">
    <location>
        <begin position="1234"/>
        <end position="1244"/>
    </location>
</feature>
<dbReference type="GO" id="GO:0005634">
    <property type="term" value="C:nucleus"/>
    <property type="evidence" value="ECO:0007669"/>
    <property type="project" value="UniProtKB-SubCell"/>
</dbReference>
<accession>A0A0B0P356</accession>
<dbReference type="GO" id="GO:0071558">
    <property type="term" value="F:histone H3K27me2/H3K27me3 demethylase activity"/>
    <property type="evidence" value="ECO:0007669"/>
    <property type="project" value="UniProtKB-ARBA"/>
</dbReference>
<feature type="region of interest" description="Disordered" evidence="17">
    <location>
        <begin position="673"/>
        <end position="713"/>
    </location>
</feature>
<feature type="domain" description="C2H2-type" evidence="18">
    <location>
        <begin position="1513"/>
        <end position="1542"/>
    </location>
</feature>
<dbReference type="Proteomes" id="UP000032142">
    <property type="component" value="Unassembled WGS sequence"/>
</dbReference>
<comment type="subcellular location">
    <subcellularLocation>
        <location evidence="1">Nucleus</location>
    </subcellularLocation>
</comment>
<protein>
    <submittedName>
        <fullName evidence="21">Lysine-specific demethylase REF6-like protein</fullName>
    </submittedName>
</protein>
<comment type="catalytic activity">
    <reaction evidence="15">
        <text>N(6),N(6),N(6)-trimethyl-L-lysyl(27)-[histone H3] + 2-oxoglutarate + O2 = N(6),N(6)-dimethyl-L-lysyl(27)-[histone H3] + formaldehyde + succinate + CO2</text>
        <dbReference type="Rhea" id="RHEA:60228"/>
        <dbReference type="Rhea" id="RHEA-COMP:15535"/>
        <dbReference type="Rhea" id="RHEA-COMP:15539"/>
        <dbReference type="ChEBI" id="CHEBI:15379"/>
        <dbReference type="ChEBI" id="CHEBI:16526"/>
        <dbReference type="ChEBI" id="CHEBI:16810"/>
        <dbReference type="ChEBI" id="CHEBI:16842"/>
        <dbReference type="ChEBI" id="CHEBI:30031"/>
        <dbReference type="ChEBI" id="CHEBI:61961"/>
        <dbReference type="ChEBI" id="CHEBI:61976"/>
    </reaction>
    <physiologicalReaction direction="left-to-right" evidence="15">
        <dbReference type="Rhea" id="RHEA:60229"/>
    </physiologicalReaction>
</comment>
<evidence type="ECO:0000259" key="18">
    <source>
        <dbReference type="PROSITE" id="PS50157"/>
    </source>
</evidence>
<dbReference type="PANTHER" id="PTHR10694:SF38">
    <property type="entry name" value="LYSINE-SPECIFIC DEMETHYLASE REF6"/>
    <property type="match status" value="1"/>
</dbReference>
<dbReference type="GO" id="GO:0008270">
    <property type="term" value="F:zinc ion binding"/>
    <property type="evidence" value="ECO:0007669"/>
    <property type="project" value="UniProtKB-KW"/>
</dbReference>
<feature type="domain" description="JmjN" evidence="19">
    <location>
        <begin position="24"/>
        <end position="65"/>
    </location>
</feature>
<evidence type="ECO:0000256" key="3">
    <source>
        <dbReference type="ARBA" id="ARBA00022723"/>
    </source>
</evidence>
<keyword evidence="8" id="KW-0223">Dioxygenase</keyword>
<feature type="compositionally biased region" description="Basic residues" evidence="17">
    <location>
        <begin position="1378"/>
        <end position="1406"/>
    </location>
</feature>
<feature type="compositionally biased region" description="Polar residues" evidence="17">
    <location>
        <begin position="695"/>
        <end position="704"/>
    </location>
</feature>
<feature type="region of interest" description="Disordered" evidence="17">
    <location>
        <begin position="995"/>
        <end position="1026"/>
    </location>
</feature>
<evidence type="ECO:0000256" key="8">
    <source>
        <dbReference type="ARBA" id="ARBA00022964"/>
    </source>
</evidence>
<evidence type="ECO:0000256" key="14">
    <source>
        <dbReference type="ARBA" id="ARBA00050682"/>
    </source>
</evidence>
<evidence type="ECO:0000313" key="21">
    <source>
        <dbReference type="EMBL" id="KHG19495.1"/>
    </source>
</evidence>
<evidence type="ECO:0000256" key="16">
    <source>
        <dbReference type="PROSITE-ProRule" id="PRU00042"/>
    </source>
</evidence>
<evidence type="ECO:0000256" key="6">
    <source>
        <dbReference type="ARBA" id="ARBA00022833"/>
    </source>
</evidence>
<keyword evidence="6" id="KW-0862">Zinc</keyword>
<dbReference type="SMART" id="SM00558">
    <property type="entry name" value="JmjC"/>
    <property type="match status" value="1"/>
</dbReference>
<dbReference type="Pfam" id="PF02373">
    <property type="entry name" value="JmjC"/>
    <property type="match status" value="1"/>
</dbReference>
<evidence type="ECO:0000256" key="9">
    <source>
        <dbReference type="ARBA" id="ARBA00023002"/>
    </source>
</evidence>
<feature type="domain" description="C2H2-type" evidence="18">
    <location>
        <begin position="1543"/>
        <end position="1572"/>
    </location>
</feature>
<evidence type="ECO:0000259" key="19">
    <source>
        <dbReference type="PROSITE" id="PS51183"/>
    </source>
</evidence>
<dbReference type="GO" id="GO:0010628">
    <property type="term" value="P:positive regulation of gene expression"/>
    <property type="evidence" value="ECO:0007669"/>
    <property type="project" value="UniProtKB-ARBA"/>
</dbReference>
<dbReference type="PANTHER" id="PTHR10694">
    <property type="entry name" value="LYSINE-SPECIFIC DEMETHYLASE"/>
    <property type="match status" value="1"/>
</dbReference>
<dbReference type="Pfam" id="PF02375">
    <property type="entry name" value="JmjN"/>
    <property type="match status" value="1"/>
</dbReference>
<keyword evidence="13" id="KW-0539">Nucleus</keyword>
<evidence type="ECO:0000256" key="11">
    <source>
        <dbReference type="ARBA" id="ARBA00023015"/>
    </source>
</evidence>
<dbReference type="GO" id="GO:0009741">
    <property type="term" value="P:response to brassinosteroid"/>
    <property type="evidence" value="ECO:0007669"/>
    <property type="project" value="UniProtKB-ARBA"/>
</dbReference>
<dbReference type="InterPro" id="IPR036236">
    <property type="entry name" value="Znf_C2H2_sf"/>
</dbReference>
<dbReference type="GO" id="GO:0032259">
    <property type="term" value="P:methylation"/>
    <property type="evidence" value="ECO:0007669"/>
    <property type="project" value="UniProtKB-KW"/>
</dbReference>
<gene>
    <name evidence="21" type="ORF">F383_05499</name>
</gene>
<feature type="compositionally biased region" description="Basic residues" evidence="17">
    <location>
        <begin position="1465"/>
        <end position="1475"/>
    </location>
</feature>
<keyword evidence="7" id="KW-0156">Chromatin regulator</keyword>
<dbReference type="SMART" id="SM00545">
    <property type="entry name" value="JmjN"/>
    <property type="match status" value="1"/>
</dbReference>
<keyword evidence="21" id="KW-0808">Transferase</keyword>
<keyword evidence="9" id="KW-0560">Oxidoreductase</keyword>
<feature type="region of interest" description="Disordered" evidence="17">
    <location>
        <begin position="1204"/>
        <end position="1485"/>
    </location>
</feature>
<dbReference type="GO" id="GO:0034647">
    <property type="term" value="F:histone H3K4me/H3K4me2/H3K4me3 demethylase activity"/>
    <property type="evidence" value="ECO:0007669"/>
    <property type="project" value="TreeGrafter"/>
</dbReference>
<feature type="region of interest" description="Disordered" evidence="17">
    <location>
        <begin position="1078"/>
        <end position="1101"/>
    </location>
</feature>
<dbReference type="Gene3D" id="2.60.120.650">
    <property type="entry name" value="Cupin"/>
    <property type="match status" value="1"/>
</dbReference>
<evidence type="ECO:0000256" key="4">
    <source>
        <dbReference type="ARBA" id="ARBA00022737"/>
    </source>
</evidence>
<dbReference type="SMART" id="SM00355">
    <property type="entry name" value="ZnF_C2H2"/>
    <property type="match status" value="4"/>
</dbReference>
<dbReference type="PROSITE" id="PS51184">
    <property type="entry name" value="JMJC"/>
    <property type="match status" value="1"/>
</dbReference>
<feature type="compositionally biased region" description="Acidic residues" evidence="17">
    <location>
        <begin position="1082"/>
        <end position="1092"/>
    </location>
</feature>
<feature type="compositionally biased region" description="Basic and acidic residues" evidence="17">
    <location>
        <begin position="1416"/>
        <end position="1430"/>
    </location>
</feature>
<evidence type="ECO:0000256" key="2">
    <source>
        <dbReference type="ARBA" id="ARBA00009711"/>
    </source>
</evidence>
<dbReference type="GO" id="GO:2000028">
    <property type="term" value="P:regulation of photoperiodism, flowering"/>
    <property type="evidence" value="ECO:0007669"/>
    <property type="project" value="UniProtKB-ARBA"/>
</dbReference>
<sequence>MAASSLSPEPSQEVFPWLKSLPFAPEYRPTLVEFQDPIAYIFKIEKEASQYGICKIIPPVPPASKKAAIGNLNRSLLERAVVNASSDSKPAPTFTTRQQQIGFCPRKQRPVLKSVWQSGEYYTFQEFEAKAKNFERNYLKKYSKKGSLSALEIETLFWKATVDQPFDIEYANDMPGSAFAALSSKKSSGGGRETGEGVTVAETPWNMRAVSRAKGSLLRFMKEEIPGVTSPMVYIAMLFSWFAWHVEDHDLHSLNYLHMGAGKTWYGVPRDAAVAFEEVVRVDGYAGEFNPLVTFSTLGEKTTVMSPEVFVHAGIPCCRLVQNAGEFVVTFPRAYHSGFSHGFNLGEAANIATPEWLRVARDAAIRRASINYPPMVSHFQLLYDLALDLCSRVPTNIGAKPKSSRLKDKKKCEGETLVKELFVQDLIQNNDLLHILGKGSSVVLLPKSSTDISLCSESRVASRLRINPKMSLGLCRYKEAMKPSQVLAFDEIMQCKNEEIKGIKGFYSVKGKTVSTYEVDRDSSFTGADYLCKVPSQTLNANIERESSVQGDTLSDQRLFTCVTCGILCFACIAVLQPTEQAARYLMSADCSFFNDWTFGSGVTCDRFTATHGDGITSEQNPSTRGMNKTAPNALYDVPVQSVEDKFQMKNQSKEVPEDTKERRNTSALGLLASTYGNSSDSEDDNVEPKATASGDETNSTNTIPGRKLQHNDFKEEAPVHVFDCDPEPGSKRSPPTINQELVSNGLGDKCTDPTIESHGAEKMRFSKAFTRMENADSPFAPNSDEDSSRMHVFCLEHAIEVEQQLRQIGGVHIFLLCHPEYPKIEAEAKLVAEELGIDYLWNNILFGDATKDDEVRIRSALDSEDAIPGNGDWAVKLGINLFYSSNLSHSMLYSKQMPYNSVIYSAFGRNSPTSSPTKLNSYGRRSRKQKKVVAGKWCGKVWMSNQVHPFLTQRDPGEQEQEKSYHAWATSDENLESKPENIWKAETSKVAKRFTRKSKTRAGTTPSKKAKCIEPESVVSDDSLDGNSLRQQQRFFRGKKPKLIEKEKEISYDSLDDDSLLHHRDLSRRKGAKFIEREASESEDAEEDSDDQQFRKNLGGKQGKYIVENDVVSGDSLDKTSAKQYRRIPRSCLAKFMKREGSVSADEQEEISHQFHKRIPRGRHIKLFERRLAISDDSRADNSLKQYRRMPKGKRAKFFEREEAMSDDASDNDDSQTQHRRIPSGKQMKCMEREDEFSDDSLEDNPQQQHRRIAQRKVSKFSDQEDIVSFDSLKGNSHRQHRRIPRSQLTQFIEREDAGSSDSPDDSSLQQLRRILRSKHAKILEKEDAVSDDSDDTSPQQFRKTPRSRQGKSIESEDVVSYDSSDENYGQPNSSFRSRKKKAPTPRQTKQKAPKNVKQGKRRTTKQVISQQSKQDTRRNRNTKIEQSARQDNSYDEDEIEGGPSTRLRKRARKPSKELETKPKVKKQALKNKAKSASNAKVRDEEAEYQCDMEGCTMSFGLKQELVLHKKNICPVKGCGKKFFSHKYLVQHRRVHMDDRPLKCPWKGCKMTFKWAWARTEHIRVHTGARPYVCAEEGCGQTFRFVSDFSRHKRKTGHSLKKGKEIKHESRKL</sequence>
<evidence type="ECO:0000256" key="13">
    <source>
        <dbReference type="ARBA" id="ARBA00023242"/>
    </source>
</evidence>
<dbReference type="InterPro" id="IPR003347">
    <property type="entry name" value="JmjC_dom"/>
</dbReference>
<proteinExistence type="inferred from homology"/>
<dbReference type="GO" id="GO:0040029">
    <property type="term" value="P:epigenetic regulation of gene expression"/>
    <property type="evidence" value="ECO:0007669"/>
    <property type="project" value="UniProtKB-ARBA"/>
</dbReference>
<dbReference type="Gene3D" id="3.30.160.60">
    <property type="entry name" value="Classic Zinc Finger"/>
    <property type="match status" value="1"/>
</dbReference>
<dbReference type="FunFam" id="3.30.160.60:FF:000763">
    <property type="entry name" value="Probable lysine-specific demethylase ELF6"/>
    <property type="match status" value="1"/>
</dbReference>
<dbReference type="GO" id="GO:0000785">
    <property type="term" value="C:chromatin"/>
    <property type="evidence" value="ECO:0007669"/>
    <property type="project" value="TreeGrafter"/>
</dbReference>
<keyword evidence="4" id="KW-0677">Repeat</keyword>
<evidence type="ECO:0000256" key="10">
    <source>
        <dbReference type="ARBA" id="ARBA00023004"/>
    </source>
</evidence>
<evidence type="ECO:0000256" key="1">
    <source>
        <dbReference type="ARBA" id="ARBA00004123"/>
    </source>
</evidence>
<reference evidence="22" key="1">
    <citation type="submission" date="2014-09" db="EMBL/GenBank/DDBJ databases">
        <authorList>
            <person name="Mudge J."/>
            <person name="Ramaraj T."/>
            <person name="Lindquist I.E."/>
            <person name="Bharti A.K."/>
            <person name="Sundararajan A."/>
            <person name="Cameron C.T."/>
            <person name="Woodward J.E."/>
            <person name="May G.D."/>
            <person name="Brubaker C."/>
            <person name="Broadhvest J."/>
            <person name="Wilkins T.A."/>
        </authorList>
    </citation>
    <scope>NUCLEOTIDE SEQUENCE</scope>
    <source>
        <strain evidence="22">cv. AKA8401</strain>
    </source>
</reference>
<dbReference type="PROSITE" id="PS50157">
    <property type="entry name" value="ZINC_FINGER_C2H2_2"/>
    <property type="match status" value="3"/>
</dbReference>
<evidence type="ECO:0000256" key="5">
    <source>
        <dbReference type="ARBA" id="ARBA00022771"/>
    </source>
</evidence>
<dbReference type="FunFam" id="2.60.120.650:FF:000023">
    <property type="entry name" value="Probable lysine-specific demethylase ELF6"/>
    <property type="match status" value="1"/>
</dbReference>
<keyword evidence="5 16" id="KW-0863">Zinc-finger</keyword>
<dbReference type="SUPFAM" id="SSF51197">
    <property type="entry name" value="Clavaminate synthase-like"/>
    <property type="match status" value="1"/>
</dbReference>
<keyword evidence="12" id="KW-0804">Transcription</keyword>
<dbReference type="GO" id="GO:0009826">
    <property type="term" value="P:unidimensional cell growth"/>
    <property type="evidence" value="ECO:0007669"/>
    <property type="project" value="UniProtKB-ARBA"/>
</dbReference>
<evidence type="ECO:0000313" key="22">
    <source>
        <dbReference type="Proteomes" id="UP000032142"/>
    </source>
</evidence>
<keyword evidence="10" id="KW-0408">Iron</keyword>
<evidence type="ECO:0000256" key="7">
    <source>
        <dbReference type="ARBA" id="ARBA00022853"/>
    </source>
</evidence>
<dbReference type="InterPro" id="IPR013087">
    <property type="entry name" value="Znf_C2H2_type"/>
</dbReference>
<dbReference type="FunFam" id="3.30.160.60:FF:000747">
    <property type="entry name" value="Probable lysine-specific demethylase ELF6"/>
    <property type="match status" value="1"/>
</dbReference>
<dbReference type="GO" id="GO:0008168">
    <property type="term" value="F:methyltransferase activity"/>
    <property type="evidence" value="ECO:0007669"/>
    <property type="project" value="UniProtKB-KW"/>
</dbReference>
<keyword evidence="22" id="KW-1185">Reference proteome</keyword>
<name>A0A0B0P356_GOSAR</name>
<feature type="compositionally biased region" description="Basic residues" evidence="17">
    <location>
        <begin position="1250"/>
        <end position="1260"/>
    </location>
</feature>
<dbReference type="PROSITE" id="PS00028">
    <property type="entry name" value="ZINC_FINGER_C2H2_1"/>
    <property type="match status" value="3"/>
</dbReference>
<organism evidence="21 22">
    <name type="scientific">Gossypium arboreum</name>
    <name type="common">Tree cotton</name>
    <name type="synonym">Gossypium nanking</name>
    <dbReference type="NCBI Taxonomy" id="29729"/>
    <lineage>
        <taxon>Eukaryota</taxon>
        <taxon>Viridiplantae</taxon>
        <taxon>Streptophyta</taxon>
        <taxon>Embryophyta</taxon>
        <taxon>Tracheophyta</taxon>
        <taxon>Spermatophyta</taxon>
        <taxon>Magnoliopsida</taxon>
        <taxon>eudicotyledons</taxon>
        <taxon>Gunneridae</taxon>
        <taxon>Pentapetalae</taxon>
        <taxon>rosids</taxon>
        <taxon>malvids</taxon>
        <taxon>Malvales</taxon>
        <taxon>Malvaceae</taxon>
        <taxon>Malvoideae</taxon>
        <taxon>Gossypium</taxon>
    </lineage>
</organism>
<feature type="compositionally biased region" description="Acidic residues" evidence="17">
    <location>
        <begin position="1206"/>
        <end position="1215"/>
    </location>
</feature>
<dbReference type="InterPro" id="IPR003349">
    <property type="entry name" value="JmjN"/>
</dbReference>
<dbReference type="SUPFAM" id="SSF57667">
    <property type="entry name" value="beta-beta-alpha zinc fingers"/>
    <property type="match status" value="2"/>
</dbReference>